<dbReference type="Gene3D" id="6.10.140.1790">
    <property type="match status" value="1"/>
</dbReference>
<feature type="region of interest" description="Disordered" evidence="2">
    <location>
        <begin position="1"/>
        <end position="31"/>
    </location>
</feature>
<dbReference type="SMART" id="SM00322">
    <property type="entry name" value="KH"/>
    <property type="match status" value="1"/>
</dbReference>
<dbReference type="OrthoDB" id="6777263at2759"/>
<dbReference type="GO" id="GO:0003729">
    <property type="term" value="F:mRNA binding"/>
    <property type="evidence" value="ECO:0000318"/>
    <property type="project" value="GO_Central"/>
</dbReference>
<dbReference type="KEGG" id="atr:18439331"/>
<proteinExistence type="predicted"/>
<dbReference type="Gene3D" id="3.30.1370.10">
    <property type="entry name" value="K Homology domain, type 1"/>
    <property type="match status" value="1"/>
</dbReference>
<name>W1PM90_AMBTC</name>
<dbReference type="Pfam" id="PF22675">
    <property type="entry name" value="KH-I_KHDC4-BBP"/>
    <property type="match status" value="1"/>
</dbReference>
<gene>
    <name evidence="4" type="ORF">AMTR_s00024p00180690</name>
</gene>
<feature type="compositionally biased region" description="Low complexity" evidence="2">
    <location>
        <begin position="637"/>
        <end position="650"/>
    </location>
</feature>
<feature type="region of interest" description="Disordered" evidence="2">
    <location>
        <begin position="67"/>
        <end position="92"/>
    </location>
</feature>
<feature type="compositionally biased region" description="Pro residues" evidence="2">
    <location>
        <begin position="761"/>
        <end position="776"/>
    </location>
</feature>
<dbReference type="InterPro" id="IPR004087">
    <property type="entry name" value="KH_dom"/>
</dbReference>
<dbReference type="STRING" id="13333.W1PM90"/>
<evidence type="ECO:0000256" key="2">
    <source>
        <dbReference type="SAM" id="MobiDB-lite"/>
    </source>
</evidence>
<accession>W1PM90</accession>
<feature type="compositionally biased region" description="Polar residues" evidence="2">
    <location>
        <begin position="812"/>
        <end position="824"/>
    </location>
</feature>
<organism evidence="4 5">
    <name type="scientific">Amborella trichopoda</name>
    <dbReference type="NCBI Taxonomy" id="13333"/>
    <lineage>
        <taxon>Eukaryota</taxon>
        <taxon>Viridiplantae</taxon>
        <taxon>Streptophyta</taxon>
        <taxon>Embryophyta</taxon>
        <taxon>Tracheophyta</taxon>
        <taxon>Spermatophyta</taxon>
        <taxon>Magnoliopsida</taxon>
        <taxon>Amborellales</taxon>
        <taxon>Amborellaceae</taxon>
        <taxon>Amborella</taxon>
    </lineage>
</organism>
<feature type="compositionally biased region" description="Pro residues" evidence="2">
    <location>
        <begin position="825"/>
        <end position="854"/>
    </location>
</feature>
<evidence type="ECO:0000313" key="4">
    <source>
        <dbReference type="EMBL" id="ERN11142.1"/>
    </source>
</evidence>
<dbReference type="eggNOG" id="KOG0119">
    <property type="taxonomic scope" value="Eukaryota"/>
</dbReference>
<feature type="compositionally biased region" description="Polar residues" evidence="2">
    <location>
        <begin position="744"/>
        <end position="760"/>
    </location>
</feature>
<dbReference type="InterPro" id="IPR055256">
    <property type="entry name" value="KH_1_KHDC4/BBP-like"/>
</dbReference>
<dbReference type="SUPFAM" id="SSF54791">
    <property type="entry name" value="Eukaryotic type KH-domain (KH-domain type I)"/>
    <property type="match status" value="1"/>
</dbReference>
<evidence type="ECO:0000313" key="5">
    <source>
        <dbReference type="Proteomes" id="UP000017836"/>
    </source>
</evidence>
<dbReference type="InterPro" id="IPR036612">
    <property type="entry name" value="KH_dom_type_1_sf"/>
</dbReference>
<feature type="compositionally biased region" description="Pro residues" evidence="2">
    <location>
        <begin position="608"/>
        <end position="619"/>
    </location>
</feature>
<dbReference type="Gramene" id="ERN11142">
    <property type="protein sequence ID" value="ERN11142"/>
    <property type="gene ID" value="AMTR_s00024p00180690"/>
</dbReference>
<dbReference type="InterPro" id="IPR045071">
    <property type="entry name" value="BBP-like"/>
</dbReference>
<feature type="region of interest" description="Disordered" evidence="2">
    <location>
        <begin position="121"/>
        <end position="150"/>
    </location>
</feature>
<feature type="compositionally biased region" description="Polar residues" evidence="2">
    <location>
        <begin position="513"/>
        <end position="537"/>
    </location>
</feature>
<evidence type="ECO:0000259" key="3">
    <source>
        <dbReference type="SMART" id="SM00322"/>
    </source>
</evidence>
<dbReference type="Proteomes" id="UP000017836">
    <property type="component" value="Unassembled WGS sequence"/>
</dbReference>
<protein>
    <recommendedName>
        <fullName evidence="3">K Homology domain-containing protein</fullName>
    </recommendedName>
</protein>
<dbReference type="InterPro" id="IPR047086">
    <property type="entry name" value="SF1-HH_sf"/>
</dbReference>
<feature type="compositionally biased region" description="Basic and acidic residues" evidence="2">
    <location>
        <begin position="73"/>
        <end position="83"/>
    </location>
</feature>
<dbReference type="GO" id="GO:0045292">
    <property type="term" value="P:mRNA cis splicing, via spliceosome"/>
    <property type="evidence" value="ECO:0000318"/>
    <property type="project" value="GO_Central"/>
</dbReference>
<dbReference type="OMA" id="MNIMPRN"/>
<dbReference type="HOGENOM" id="CLU_013573_0_0_1"/>
<feature type="compositionally biased region" description="Basic and acidic residues" evidence="2">
    <location>
        <begin position="926"/>
        <end position="936"/>
    </location>
</feature>
<feature type="region of interest" description="Disordered" evidence="2">
    <location>
        <begin position="390"/>
        <end position="423"/>
    </location>
</feature>
<feature type="region of interest" description="Disordered" evidence="2">
    <location>
        <begin position="601"/>
        <end position="948"/>
    </location>
</feature>
<feature type="compositionally biased region" description="Low complexity" evidence="2">
    <location>
        <begin position="722"/>
        <end position="737"/>
    </location>
</feature>
<evidence type="ECO:0000256" key="1">
    <source>
        <dbReference type="ARBA" id="ARBA00022884"/>
    </source>
</evidence>
<feature type="compositionally biased region" description="Low complexity" evidence="2">
    <location>
        <begin position="695"/>
        <end position="711"/>
    </location>
</feature>
<feature type="region of interest" description="Disordered" evidence="2">
    <location>
        <begin position="446"/>
        <end position="545"/>
    </location>
</feature>
<sequence length="948" mass="101191">MAAKVEQASAVESRRVQAATSMSTSSSSNPKISMFGAQSGFVIPKNKLSGSLVPTIRGGGNSLVPIRGGGKLDTADTTKEENNKQVQRKTKWGSDLTLDPAVRRGRAFAYQTRVEQITRQLESGIVEDGDDQGSSSPSTGRDPESSDQNDNELTELQLLELEKQEAIGECIRLNPSYKAPPGYKPLLREAKVPIPLKAYPGYNFIGLILGPESNTQKRLEEETEAKVRIHGIKADTGEKIEISQLEGNEDQSVYGDLYVHVSADTYEKVDAAVALIELLVTPVSANAATTGTTLAPFPAEALNMSDQNPEGAPTSYVLPVNQVSPILGLHPSIYQFQAYGNPWRPVNPTSMLSPSNFMPSPNPNISMRFPPATPLNSFNPTAFFRGRPPLGPTFARPHQPQNLAPQRPPFESRPSNQVGPAYNQPILVPQSQTSFPLLNVRPNSNLPSPFPHRPIVGSSASPAFRPIAPSMPNSPSTPPQNRALGTMLSTPMQNPPLQPQNRTLASPSPPPTNSSWQSNPPHLVSHQTSGATTQAPPTSMPLPQGSQLLQTTQSVTPTPLNLQEEKATSRPVAQQNPSVVRAMQVSAPVLTSAFAQPLGIGQGQVPSATPPPIPAPKPQRPSSNDFTFQTRVPPPQAQSVPSSSVPQAPSFRPQVPLSTPNLVTQPTHMQLPNPKQTGQTEVSLPNPSLTPQRPSPNLTLQTQLPLQNPSLAVRPQVPPPNRNLNSSSQLSLPNPVSAARPQLPLQNPSFAQSQVAQPNPSSMPPPKLQLPNPNLPTRPQVQQPNLNLAPRSQMPQPNPNLAARPQLPLANPNLTSPLASSGPTRPSPQPPMLGPTRPSPQPPMLGPLIRPPQNPNFSARPPMPGFLASPMGPLVGQQMGFAGPNQQFRGAPGHGVVGRPGSSGNSGGQSYDPFSPAAISPMQHGNGEERKPKSDAEYDDLMASVGVK</sequence>
<dbReference type="AlphaFoldDB" id="W1PM90"/>
<keyword evidence="5" id="KW-1185">Reference proteome</keyword>
<dbReference type="PANTHER" id="PTHR11208">
    <property type="entry name" value="RNA-BINDING PROTEIN RELATED"/>
    <property type="match status" value="1"/>
</dbReference>
<reference evidence="5" key="1">
    <citation type="journal article" date="2013" name="Science">
        <title>The Amborella genome and the evolution of flowering plants.</title>
        <authorList>
            <consortium name="Amborella Genome Project"/>
        </authorList>
    </citation>
    <scope>NUCLEOTIDE SEQUENCE [LARGE SCALE GENOMIC DNA]</scope>
</reference>
<feature type="compositionally biased region" description="Polar residues" evidence="2">
    <location>
        <begin position="656"/>
        <end position="692"/>
    </location>
</feature>
<dbReference type="EMBL" id="KI392710">
    <property type="protein sequence ID" value="ERN11142.1"/>
    <property type="molecule type" value="Genomic_DNA"/>
</dbReference>
<dbReference type="GO" id="GO:0005634">
    <property type="term" value="C:nucleus"/>
    <property type="evidence" value="ECO:0000318"/>
    <property type="project" value="GO_Central"/>
</dbReference>
<feature type="domain" description="K Homology" evidence="3">
    <location>
        <begin position="186"/>
        <end position="281"/>
    </location>
</feature>
<feature type="compositionally biased region" description="Polar residues" evidence="2">
    <location>
        <begin position="777"/>
        <end position="786"/>
    </location>
</feature>
<keyword evidence="1" id="KW-0694">RNA-binding</keyword>
<dbReference type="PANTHER" id="PTHR11208:SF98">
    <property type="entry name" value="RNA-BINDING KH DOMAIN-CONTAINING PROTEIN"/>
    <property type="match status" value="1"/>
</dbReference>